<dbReference type="PROSITE" id="PS51746">
    <property type="entry name" value="PPM_2"/>
    <property type="match status" value="1"/>
</dbReference>
<dbReference type="PANTHER" id="PTHR21586:SF0">
    <property type="entry name" value="PP2C-LIKE DOMAIN-CONTAINING PROTEIN CG9801"/>
    <property type="match status" value="1"/>
</dbReference>
<reference evidence="3" key="1">
    <citation type="submission" date="2021-05" db="EMBL/GenBank/DDBJ databases">
        <authorList>
            <person name="Alioto T."/>
            <person name="Alioto T."/>
            <person name="Gomez Garrido J."/>
        </authorList>
    </citation>
    <scope>NUCLEOTIDE SEQUENCE</scope>
</reference>
<accession>A0A8D8YDW8</accession>
<dbReference type="Pfam" id="PF13672">
    <property type="entry name" value="PP2C_2"/>
    <property type="match status" value="1"/>
</dbReference>
<feature type="compositionally biased region" description="Basic and acidic residues" evidence="1">
    <location>
        <begin position="512"/>
        <end position="563"/>
    </location>
</feature>
<dbReference type="SUPFAM" id="SSF81606">
    <property type="entry name" value="PP2C-like"/>
    <property type="match status" value="1"/>
</dbReference>
<feature type="compositionally biased region" description="Basic and acidic residues" evidence="1">
    <location>
        <begin position="463"/>
        <end position="479"/>
    </location>
</feature>
<feature type="compositionally biased region" description="Basic and acidic residues" evidence="1">
    <location>
        <begin position="574"/>
        <end position="611"/>
    </location>
</feature>
<dbReference type="EMBL" id="HBUF01372891">
    <property type="protein sequence ID" value="CAG6726992.1"/>
    <property type="molecule type" value="Transcribed_RNA"/>
</dbReference>
<protein>
    <submittedName>
        <fullName evidence="3">PP2C-like domain-containing protein CG9801</fullName>
    </submittedName>
</protein>
<dbReference type="InterPro" id="IPR036457">
    <property type="entry name" value="PPM-type-like_dom_sf"/>
</dbReference>
<feature type="domain" description="PPM-type phosphatase" evidence="2">
    <location>
        <begin position="119"/>
        <end position="431"/>
    </location>
</feature>
<dbReference type="EMBL" id="HBUF01372889">
    <property type="protein sequence ID" value="CAG6726990.1"/>
    <property type="molecule type" value="Transcribed_RNA"/>
</dbReference>
<feature type="compositionally biased region" description="Polar residues" evidence="1">
    <location>
        <begin position="612"/>
        <end position="621"/>
    </location>
</feature>
<proteinExistence type="predicted"/>
<evidence type="ECO:0000313" key="3">
    <source>
        <dbReference type="EMBL" id="CAG6726992.1"/>
    </source>
</evidence>
<feature type="compositionally biased region" description="Basic and acidic residues" evidence="1">
    <location>
        <begin position="645"/>
        <end position="691"/>
    </location>
</feature>
<evidence type="ECO:0000256" key="1">
    <source>
        <dbReference type="SAM" id="MobiDB-lite"/>
    </source>
</evidence>
<dbReference type="InterPro" id="IPR053287">
    <property type="entry name" value="PP2C-like_domain"/>
</dbReference>
<dbReference type="SMART" id="SM00331">
    <property type="entry name" value="PP2C_SIG"/>
    <property type="match status" value="1"/>
</dbReference>
<dbReference type="EMBL" id="HBUF01372890">
    <property type="protein sequence ID" value="CAG6726991.1"/>
    <property type="molecule type" value="Transcribed_RNA"/>
</dbReference>
<feature type="compositionally biased region" description="Basic and acidic residues" evidence="1">
    <location>
        <begin position="622"/>
        <end position="638"/>
    </location>
</feature>
<organism evidence="3">
    <name type="scientific">Cacopsylla melanoneura</name>
    <dbReference type="NCBI Taxonomy" id="428564"/>
    <lineage>
        <taxon>Eukaryota</taxon>
        <taxon>Metazoa</taxon>
        <taxon>Ecdysozoa</taxon>
        <taxon>Arthropoda</taxon>
        <taxon>Hexapoda</taxon>
        <taxon>Insecta</taxon>
        <taxon>Pterygota</taxon>
        <taxon>Neoptera</taxon>
        <taxon>Paraneoptera</taxon>
        <taxon>Hemiptera</taxon>
        <taxon>Sternorrhyncha</taxon>
        <taxon>Psylloidea</taxon>
        <taxon>Psyllidae</taxon>
        <taxon>Psyllinae</taxon>
        <taxon>Cacopsylla</taxon>
    </lineage>
</organism>
<feature type="compositionally biased region" description="Acidic residues" evidence="1">
    <location>
        <begin position="449"/>
        <end position="462"/>
    </location>
</feature>
<feature type="region of interest" description="Disordered" evidence="1">
    <location>
        <begin position="449"/>
        <end position="691"/>
    </location>
</feature>
<evidence type="ECO:0000259" key="2">
    <source>
        <dbReference type="PROSITE" id="PS51746"/>
    </source>
</evidence>
<dbReference type="SMART" id="SM00332">
    <property type="entry name" value="PP2Cc"/>
    <property type="match status" value="1"/>
</dbReference>
<sequence length="691" mass="76785">MMPSFRQKFVGFIRQLSNTSDSPRDSDVPDNVSECFIQNYLKGSDKVNKNEPVILHGKKPYEIPPLTIGEYATDEIKAAHTGPDGGLGSVNKKEEENGNNIIVGTDNWNNAHERSYGKSCSLYEVHPITELRAGDPIADCYGILVRENSAILALADGVNWGVKASIAAKAAVHGSIDYVNQHVFGMASPKPTTTTEVFISLLRSFHTAHSLILQEKGMLTTLTTAVVLPLADSQGKYVVCTCNVGDSLAYVYSPKHGVREITQGSHDVHQMRDMRDALGALGPVDGQNPELSNLTLSMTELEPGDIVFLTSDGVSDNLDPVVGKFTGLPTVEAHQRHKLVLLRTEDLLRYGVSGKGPSISSARDVVTLLLDFVSRLTAAKRHVLEDRDLYTGRDGKVLSPSEQVARRREVCKRLHAIPGKLDHATVVAYSVGQWGEGEVKGNYAWVEEDGEEGEDQGIEAEVDEKNLENLKKDEKEDGNNRILDGEENEQGENERVEDSKEEENGEIGTRLMEMKGNERNVKERQDKKELREDSREKERREREEKRMRNEGRDKEVKDKRSKENVNASNKTQGHSKETASKVDLKEELGNRKQRKEDNIRKGQEKRSESTKGGKNVDSQSGKGEKKESIKTESGESRNRSSSVSKRREERKTGGLKGKDERALMKGKEEKGKESGKSEKGEEKEKGKREPG</sequence>
<dbReference type="AlphaFoldDB" id="A0A8D8YDW8"/>
<dbReference type="Gene3D" id="3.60.40.10">
    <property type="entry name" value="PPM-type phosphatase domain"/>
    <property type="match status" value="1"/>
</dbReference>
<dbReference type="InterPro" id="IPR001932">
    <property type="entry name" value="PPM-type_phosphatase-like_dom"/>
</dbReference>
<dbReference type="PANTHER" id="PTHR21586">
    <property type="entry name" value="TIPA"/>
    <property type="match status" value="1"/>
</dbReference>
<name>A0A8D8YDW8_9HEMI</name>